<organism evidence="4 5">
    <name type="scientific">Sus scrofa</name>
    <name type="common">Pig</name>
    <dbReference type="NCBI Taxonomy" id="9823"/>
    <lineage>
        <taxon>Eukaryota</taxon>
        <taxon>Metazoa</taxon>
        <taxon>Chordata</taxon>
        <taxon>Craniata</taxon>
        <taxon>Vertebrata</taxon>
        <taxon>Euteleostomi</taxon>
        <taxon>Mammalia</taxon>
        <taxon>Eutheria</taxon>
        <taxon>Laurasiatheria</taxon>
        <taxon>Artiodactyla</taxon>
        <taxon>Suina</taxon>
        <taxon>Suidae</taxon>
        <taxon>Sus</taxon>
    </lineage>
</organism>
<comment type="similarity">
    <text evidence="1">Belongs to the TRAFAC class myosin-kinesin ATPase superfamily. Kinesin family.</text>
</comment>
<feature type="compositionally biased region" description="Pro residues" evidence="2">
    <location>
        <begin position="146"/>
        <end position="164"/>
    </location>
</feature>
<feature type="region of interest" description="Disordered" evidence="2">
    <location>
        <begin position="20"/>
        <end position="50"/>
    </location>
</feature>
<feature type="region of interest" description="Disordered" evidence="2">
    <location>
        <begin position="105"/>
        <end position="211"/>
    </location>
</feature>
<name>A0A8D0TQ62_PIG</name>
<feature type="domain" description="Kinesin motor" evidence="3">
    <location>
        <begin position="88"/>
        <end position="211"/>
    </location>
</feature>
<proteinExistence type="inferred from homology"/>
<reference evidence="4" key="1">
    <citation type="submission" date="2025-08" db="UniProtKB">
        <authorList>
            <consortium name="Ensembl"/>
        </authorList>
    </citation>
    <scope>IDENTIFICATION</scope>
</reference>
<sequence>MRVGDVRCVEPVPVWWRREGIGEGKEGDSGGANSVCEAGHGGTRIPGRVSTDLGRFEEPLAQGWLTHSCCHRDPARNLEQGPEGPETPIQVVLRVRPMSAAELRRGEQSALHCSGTRTLQVKTPPAPQKTPTRKTSGRCLPANFPKAPPSPESPAPSPPPPSPGKSPRRGPRRGVPLRRRAGRDAHARRRVPGERRAAPGRAGAARVSEAQ</sequence>
<feature type="compositionally biased region" description="Low complexity" evidence="2">
    <location>
        <begin position="199"/>
        <end position="211"/>
    </location>
</feature>
<dbReference type="InterPro" id="IPR001752">
    <property type="entry name" value="Kinesin_motor_dom"/>
</dbReference>
<dbReference type="GO" id="GO:0005524">
    <property type="term" value="F:ATP binding"/>
    <property type="evidence" value="ECO:0007669"/>
    <property type="project" value="InterPro"/>
</dbReference>
<dbReference type="GO" id="GO:0007018">
    <property type="term" value="P:microtubule-based movement"/>
    <property type="evidence" value="ECO:0007669"/>
    <property type="project" value="InterPro"/>
</dbReference>
<dbReference type="GO" id="GO:0003777">
    <property type="term" value="F:microtubule motor activity"/>
    <property type="evidence" value="ECO:0007669"/>
    <property type="project" value="InterPro"/>
</dbReference>
<evidence type="ECO:0000256" key="1">
    <source>
        <dbReference type="PROSITE-ProRule" id="PRU00283"/>
    </source>
</evidence>
<dbReference type="Proteomes" id="UP000694727">
    <property type="component" value="Unplaced"/>
</dbReference>
<accession>A0A8D0TQ62</accession>
<dbReference type="Ensembl" id="ENSSSCT00025106600.1">
    <property type="protein sequence ID" value="ENSSSCP00025047897.1"/>
    <property type="gene ID" value="ENSSSCG00025076858.1"/>
</dbReference>
<dbReference type="AlphaFoldDB" id="A0A8D0TQ62"/>
<comment type="caution">
    <text evidence="1">Lacks conserved residue(s) required for the propagation of feature annotation.</text>
</comment>
<dbReference type="PROSITE" id="PS50067">
    <property type="entry name" value="KINESIN_MOTOR_2"/>
    <property type="match status" value="1"/>
</dbReference>
<dbReference type="GO" id="GO:0008017">
    <property type="term" value="F:microtubule binding"/>
    <property type="evidence" value="ECO:0007669"/>
    <property type="project" value="InterPro"/>
</dbReference>
<protein>
    <recommendedName>
        <fullName evidence="3">Kinesin motor domain-containing protein</fullName>
    </recommendedName>
</protein>
<evidence type="ECO:0000313" key="5">
    <source>
        <dbReference type="Proteomes" id="UP000694727"/>
    </source>
</evidence>
<evidence type="ECO:0000256" key="2">
    <source>
        <dbReference type="SAM" id="MobiDB-lite"/>
    </source>
</evidence>
<evidence type="ECO:0000313" key="4">
    <source>
        <dbReference type="Ensembl" id="ENSSSCP00025047897.1"/>
    </source>
</evidence>
<feature type="compositionally biased region" description="Basic residues" evidence="2">
    <location>
        <begin position="166"/>
        <end position="190"/>
    </location>
</feature>
<evidence type="ECO:0000259" key="3">
    <source>
        <dbReference type="PROSITE" id="PS50067"/>
    </source>
</evidence>